<organism evidence="8 9">
    <name type="scientific">Parvibaculum lavamentivorans (strain DS-1 / DSM 13023 / NCIMB 13966)</name>
    <dbReference type="NCBI Taxonomy" id="402881"/>
    <lineage>
        <taxon>Bacteria</taxon>
        <taxon>Pseudomonadati</taxon>
        <taxon>Pseudomonadota</taxon>
        <taxon>Alphaproteobacteria</taxon>
        <taxon>Hyphomicrobiales</taxon>
        <taxon>Parvibaculaceae</taxon>
        <taxon>Parvibaculum</taxon>
    </lineage>
</organism>
<sequence>MAENAGKWPAMTIEEAHAFLTSPGTPFEMETVEIRGVPIRTYKNTPRSLRAIFDLGRAFGDREFIVYEDERLTFENHYRAATAFGRVLQDKYGVKKGDRVALIMRNFPEWSIAFWGIAAIGGVVVPLNAWGTGPELEYGISDSGSKVVIVDHERLDRLRPHLKALGLNGLVAVRTPDAELGVAEAFETLVGKASDYAKLPADPLPDPGLDPEDDATIFYTSGTTGKPKGALGTQRNICTNLTNALLGGARAFMRRGEMPPAPDPNAPQRVTLLSVPLFHATGCHSILVGTYASGGKLVIIHKWNPEQALELIERERVTSFGGVPAMVWQVLESPDFATRDTSSVESIGYGGAPSAPDLVARIKKQFPKCHPSNGYGLTETSAITTQNLAEDYVAKPDSAGVAVPVVDLKVVDEKGNELPRGQVGELWIRGPNVVKGYWNKPEATAAAITEGGWFHSGDLVRMDEEGFVYILDRAKDMLIRGGENIYCVEVEDALYAHPAVMDAAVVAIPHKVLGEEVGAIVQVAPGKQVTEEELRAHVGKLLAAFKVPIKIEIRHEPLPRNPNGKILKTVLREDMKKYEGYRAA</sequence>
<dbReference type="PROSITE" id="PS00455">
    <property type="entry name" value="AMP_BINDING"/>
    <property type="match status" value="1"/>
</dbReference>
<dbReference type="Gene3D" id="3.40.50.12780">
    <property type="entry name" value="N-terminal domain of ligase-like"/>
    <property type="match status" value="1"/>
</dbReference>
<gene>
    <name evidence="8" type="ordered locus">Plav_0558</name>
</gene>
<dbReference type="Gene3D" id="3.30.300.30">
    <property type="match status" value="1"/>
</dbReference>
<protein>
    <recommendedName>
        <fullName evidence="5">3-methylmercaptopropionyl-CoA ligase</fullName>
        <ecNumber evidence="4">6.2.1.44</ecNumber>
    </recommendedName>
</protein>
<evidence type="ECO:0000313" key="9">
    <source>
        <dbReference type="Proteomes" id="UP000006377"/>
    </source>
</evidence>
<name>A7HQJ8_PARL1</name>
<reference evidence="8 9" key="1">
    <citation type="journal article" date="2011" name="Stand. Genomic Sci.">
        <title>Complete genome sequence of Parvibaculum lavamentivorans type strain (DS-1(T)).</title>
        <authorList>
            <person name="Schleheck D."/>
            <person name="Weiss M."/>
            <person name="Pitluck S."/>
            <person name="Bruce D."/>
            <person name="Land M.L."/>
            <person name="Han S."/>
            <person name="Saunders E."/>
            <person name="Tapia R."/>
            <person name="Detter C."/>
            <person name="Brettin T."/>
            <person name="Han J."/>
            <person name="Woyke T."/>
            <person name="Goodwin L."/>
            <person name="Pennacchio L."/>
            <person name="Nolan M."/>
            <person name="Cook A.M."/>
            <person name="Kjelleberg S."/>
            <person name="Thomas T."/>
        </authorList>
    </citation>
    <scope>NUCLEOTIDE SEQUENCE [LARGE SCALE GENOMIC DNA]</scope>
    <source>
        <strain evidence="9">DS-1 / DSM 13023 / NCIMB 13966</strain>
    </source>
</reference>
<dbReference type="AlphaFoldDB" id="A7HQJ8"/>
<dbReference type="InterPro" id="IPR050237">
    <property type="entry name" value="ATP-dep_AMP-bd_enzyme"/>
</dbReference>
<comment type="catalytic activity">
    <reaction evidence="3">
        <text>3-(methylsulfanyl)propanoate + ATP + CoA = 3-(methylsulfanyl)propanoyl-CoA + AMP + diphosphate</text>
        <dbReference type="Rhea" id="RHEA:43052"/>
        <dbReference type="ChEBI" id="CHEBI:30616"/>
        <dbReference type="ChEBI" id="CHEBI:33019"/>
        <dbReference type="ChEBI" id="CHEBI:49016"/>
        <dbReference type="ChEBI" id="CHEBI:57287"/>
        <dbReference type="ChEBI" id="CHEBI:82815"/>
        <dbReference type="ChEBI" id="CHEBI:456215"/>
        <dbReference type="EC" id="6.2.1.44"/>
    </reaction>
    <physiologicalReaction direction="left-to-right" evidence="3">
        <dbReference type="Rhea" id="RHEA:43053"/>
    </physiologicalReaction>
</comment>
<proteinExistence type="inferred from homology"/>
<evidence type="ECO:0000256" key="1">
    <source>
        <dbReference type="ARBA" id="ARBA00006432"/>
    </source>
</evidence>
<dbReference type="eggNOG" id="COG0318">
    <property type="taxonomic scope" value="Bacteria"/>
</dbReference>
<dbReference type="Pfam" id="PF00501">
    <property type="entry name" value="AMP-binding"/>
    <property type="match status" value="1"/>
</dbReference>
<evidence type="ECO:0000256" key="3">
    <source>
        <dbReference type="ARBA" id="ARBA00051915"/>
    </source>
</evidence>
<dbReference type="GO" id="GO:0016878">
    <property type="term" value="F:acid-thiol ligase activity"/>
    <property type="evidence" value="ECO:0007669"/>
    <property type="project" value="UniProtKB-ARBA"/>
</dbReference>
<evidence type="ECO:0000259" key="6">
    <source>
        <dbReference type="Pfam" id="PF00501"/>
    </source>
</evidence>
<dbReference type="InterPro" id="IPR000873">
    <property type="entry name" value="AMP-dep_synth/lig_dom"/>
</dbReference>
<dbReference type="Pfam" id="PF13193">
    <property type="entry name" value="AMP-binding_C"/>
    <property type="match status" value="1"/>
</dbReference>
<evidence type="ECO:0000256" key="4">
    <source>
        <dbReference type="ARBA" id="ARBA00066616"/>
    </source>
</evidence>
<keyword evidence="2 8" id="KW-0436">Ligase</keyword>
<dbReference type="STRING" id="402881.Plav_0558"/>
<evidence type="ECO:0000256" key="2">
    <source>
        <dbReference type="ARBA" id="ARBA00022598"/>
    </source>
</evidence>
<dbReference type="FunFam" id="3.30.300.30:FF:000008">
    <property type="entry name" value="2,3-dihydroxybenzoate-AMP ligase"/>
    <property type="match status" value="1"/>
</dbReference>
<dbReference type="RefSeq" id="WP_011995472.1">
    <property type="nucleotide sequence ID" value="NC_009719.1"/>
</dbReference>
<dbReference type="HOGENOM" id="CLU_000022_59_0_5"/>
<dbReference type="InterPro" id="IPR042099">
    <property type="entry name" value="ANL_N_sf"/>
</dbReference>
<dbReference type="Proteomes" id="UP000006377">
    <property type="component" value="Chromosome"/>
</dbReference>
<keyword evidence="9" id="KW-1185">Reference proteome</keyword>
<evidence type="ECO:0000259" key="7">
    <source>
        <dbReference type="Pfam" id="PF13193"/>
    </source>
</evidence>
<evidence type="ECO:0000313" key="8">
    <source>
        <dbReference type="EMBL" id="ABS62181.1"/>
    </source>
</evidence>
<dbReference type="SUPFAM" id="SSF56801">
    <property type="entry name" value="Acetyl-CoA synthetase-like"/>
    <property type="match status" value="1"/>
</dbReference>
<evidence type="ECO:0000256" key="5">
    <source>
        <dbReference type="ARBA" id="ARBA00067668"/>
    </source>
</evidence>
<dbReference type="InterPro" id="IPR020845">
    <property type="entry name" value="AMP-binding_CS"/>
</dbReference>
<feature type="domain" description="AMP-binding enzyme C-terminal" evidence="7">
    <location>
        <begin position="489"/>
        <end position="565"/>
    </location>
</feature>
<dbReference type="InterPro" id="IPR025110">
    <property type="entry name" value="AMP-bd_C"/>
</dbReference>
<dbReference type="EMBL" id="CP000774">
    <property type="protein sequence ID" value="ABS62181.1"/>
    <property type="molecule type" value="Genomic_DNA"/>
</dbReference>
<dbReference type="PANTHER" id="PTHR43767">
    <property type="entry name" value="LONG-CHAIN-FATTY-ACID--COA LIGASE"/>
    <property type="match status" value="1"/>
</dbReference>
<dbReference type="EC" id="6.2.1.44" evidence="4"/>
<dbReference type="InterPro" id="IPR045851">
    <property type="entry name" value="AMP-bd_C_sf"/>
</dbReference>
<comment type="similarity">
    <text evidence="1">Belongs to the ATP-dependent AMP-binding enzyme family.</text>
</comment>
<feature type="domain" description="AMP-dependent synthetase/ligase" evidence="6">
    <location>
        <begin position="58"/>
        <end position="438"/>
    </location>
</feature>
<accession>A7HQJ8</accession>
<dbReference type="OrthoDB" id="9803968at2"/>
<dbReference type="KEGG" id="pla:Plav_0558"/>
<dbReference type="PANTHER" id="PTHR43767:SF1">
    <property type="entry name" value="NONRIBOSOMAL PEPTIDE SYNTHASE PES1 (EUROFUNG)-RELATED"/>
    <property type="match status" value="1"/>
</dbReference>